<dbReference type="Pfam" id="PF00583">
    <property type="entry name" value="Acetyltransf_1"/>
    <property type="match status" value="1"/>
</dbReference>
<evidence type="ECO:0000256" key="1">
    <source>
        <dbReference type="ARBA" id="ARBA00022679"/>
    </source>
</evidence>
<protein>
    <submittedName>
        <fullName evidence="4">GNAT family N-acetyltransferase</fullName>
    </submittedName>
</protein>
<evidence type="ECO:0000313" key="4">
    <source>
        <dbReference type="EMBL" id="HIU98341.1"/>
    </source>
</evidence>
<dbReference type="InterPro" id="IPR050832">
    <property type="entry name" value="Bact_Acetyltransf"/>
</dbReference>
<evidence type="ECO:0000313" key="5">
    <source>
        <dbReference type="Proteomes" id="UP000886857"/>
    </source>
</evidence>
<evidence type="ECO:0000259" key="3">
    <source>
        <dbReference type="PROSITE" id="PS51186"/>
    </source>
</evidence>
<dbReference type="PROSITE" id="PS51186">
    <property type="entry name" value="GNAT"/>
    <property type="match status" value="1"/>
</dbReference>
<dbReference type="GO" id="GO:0016747">
    <property type="term" value="F:acyltransferase activity, transferring groups other than amino-acyl groups"/>
    <property type="evidence" value="ECO:0007669"/>
    <property type="project" value="InterPro"/>
</dbReference>
<proteinExistence type="predicted"/>
<dbReference type="PANTHER" id="PTHR43877">
    <property type="entry name" value="AMINOALKYLPHOSPHONATE N-ACETYLTRANSFERASE-RELATED-RELATED"/>
    <property type="match status" value="1"/>
</dbReference>
<name>A0A9D1N8X6_9FIRM</name>
<dbReference type="CDD" id="cd04301">
    <property type="entry name" value="NAT_SF"/>
    <property type="match status" value="1"/>
</dbReference>
<dbReference type="InterPro" id="IPR016181">
    <property type="entry name" value="Acyl_CoA_acyltransferase"/>
</dbReference>
<dbReference type="AlphaFoldDB" id="A0A9D1N8X6"/>
<dbReference type="SUPFAM" id="SSF55729">
    <property type="entry name" value="Acyl-CoA N-acyltransferases (Nat)"/>
    <property type="match status" value="1"/>
</dbReference>
<dbReference type="Proteomes" id="UP000886857">
    <property type="component" value="Unassembled WGS sequence"/>
</dbReference>
<dbReference type="Gene3D" id="3.40.630.30">
    <property type="match status" value="1"/>
</dbReference>
<keyword evidence="1" id="KW-0808">Transferase</keyword>
<dbReference type="InterPro" id="IPR000182">
    <property type="entry name" value="GNAT_dom"/>
</dbReference>
<dbReference type="EMBL" id="DVOE01000009">
    <property type="protein sequence ID" value="HIU98341.1"/>
    <property type="molecule type" value="Genomic_DNA"/>
</dbReference>
<sequence>MRFTASPGVLPEEARLLRTLIFIEEQGFVREFDDLDDAAVHIVAFGGDKPIGTCRYYPRSDGSYAIGRIAVAREYRGKGVGSALVLEAERRVALLGAKITVVSAQLRAAGFYRSLGYTEQGSPYPEEHVPHILMVKGIENTKI</sequence>
<gene>
    <name evidence="4" type="ORF">IAC73_00680</name>
</gene>
<accession>A0A9D1N8X6</accession>
<evidence type="ECO:0000256" key="2">
    <source>
        <dbReference type="ARBA" id="ARBA00023315"/>
    </source>
</evidence>
<reference evidence="4" key="1">
    <citation type="submission" date="2020-10" db="EMBL/GenBank/DDBJ databases">
        <authorList>
            <person name="Gilroy R."/>
        </authorList>
    </citation>
    <scope>NUCLEOTIDE SEQUENCE</scope>
    <source>
        <strain evidence="4">10406</strain>
    </source>
</reference>
<reference evidence="4" key="2">
    <citation type="journal article" date="2021" name="PeerJ">
        <title>Extensive microbial diversity within the chicken gut microbiome revealed by metagenomics and culture.</title>
        <authorList>
            <person name="Gilroy R."/>
            <person name="Ravi A."/>
            <person name="Getino M."/>
            <person name="Pursley I."/>
            <person name="Horton D.L."/>
            <person name="Alikhan N.F."/>
            <person name="Baker D."/>
            <person name="Gharbi K."/>
            <person name="Hall N."/>
            <person name="Watson M."/>
            <person name="Adriaenssens E.M."/>
            <person name="Foster-Nyarko E."/>
            <person name="Jarju S."/>
            <person name="Secka A."/>
            <person name="Antonio M."/>
            <person name="Oren A."/>
            <person name="Chaudhuri R.R."/>
            <person name="La Ragione R."/>
            <person name="Hildebrand F."/>
            <person name="Pallen M.J."/>
        </authorList>
    </citation>
    <scope>NUCLEOTIDE SEQUENCE</scope>
    <source>
        <strain evidence="4">10406</strain>
    </source>
</reference>
<comment type="caution">
    <text evidence="4">The sequence shown here is derived from an EMBL/GenBank/DDBJ whole genome shotgun (WGS) entry which is preliminary data.</text>
</comment>
<feature type="domain" description="N-acetyltransferase" evidence="3">
    <location>
        <begin position="1"/>
        <end position="139"/>
    </location>
</feature>
<keyword evidence="2" id="KW-0012">Acyltransferase</keyword>
<organism evidence="4 5">
    <name type="scientific">Candidatus Limadaptatus stercoripullorum</name>
    <dbReference type="NCBI Taxonomy" id="2840846"/>
    <lineage>
        <taxon>Bacteria</taxon>
        <taxon>Bacillati</taxon>
        <taxon>Bacillota</taxon>
        <taxon>Clostridia</taxon>
        <taxon>Eubacteriales</taxon>
        <taxon>Candidatus Limadaptatus</taxon>
    </lineage>
</organism>